<evidence type="ECO:0000256" key="2">
    <source>
        <dbReference type="SAM" id="Phobius"/>
    </source>
</evidence>
<proteinExistence type="predicted"/>
<evidence type="ECO:0000313" key="3">
    <source>
        <dbReference type="EMBL" id="QAA76213.1"/>
    </source>
</evidence>
<dbReference type="Proteomes" id="UP000287233">
    <property type="component" value="Chromosome"/>
</dbReference>
<feature type="transmembrane region" description="Helical" evidence="2">
    <location>
        <begin position="213"/>
        <end position="231"/>
    </location>
</feature>
<keyword evidence="2" id="KW-0472">Membrane</keyword>
<evidence type="ECO:0000256" key="1">
    <source>
        <dbReference type="SAM" id="Coils"/>
    </source>
</evidence>
<reference evidence="4" key="1">
    <citation type="submission" date="2018-12" db="EMBL/GenBank/DDBJ databases">
        <title>Complete genome sequence of an uncultured bacterium of the candidate phylum Bipolaricaulota.</title>
        <authorList>
            <person name="Kadnikov V.V."/>
            <person name="Mardanov A.V."/>
            <person name="Beletsky A.V."/>
            <person name="Frank Y.A."/>
            <person name="Karnachuk O.V."/>
            <person name="Ravin N.V."/>
        </authorList>
    </citation>
    <scope>NUCLEOTIDE SEQUENCE [LARGE SCALE GENOMIC DNA]</scope>
</reference>
<keyword evidence="2" id="KW-1133">Transmembrane helix</keyword>
<name>A0A410FT78_BIPS1</name>
<dbReference type="AlphaFoldDB" id="A0A410FT78"/>
<feature type="coiled-coil region" evidence="1">
    <location>
        <begin position="181"/>
        <end position="212"/>
    </location>
</feature>
<accession>A0A410FT78</accession>
<dbReference type="EMBL" id="CP034928">
    <property type="protein sequence ID" value="QAA76213.1"/>
    <property type="molecule type" value="Genomic_DNA"/>
</dbReference>
<evidence type="ECO:0000313" key="4">
    <source>
        <dbReference type="Proteomes" id="UP000287233"/>
    </source>
</evidence>
<protein>
    <submittedName>
        <fullName evidence="3">Uncharacterized protein</fullName>
    </submittedName>
</protein>
<sequence>MARRILGGLLVGMLLWAGSGLAQGEVVLPPAEEEVAVLENAFAQVADFFRGFIIEIKGSLTMLGKRADDLEKAALVLQMGVEGLAERSRAQAGQIADLVSRLMKVHQVIEESIGPKIMELDGRISALERYDLASLERRIAALDKASEALSIRIDNNRAKIEGLELALVASNTSFEERLAVVEEVQLQAAEQREQIEALKAELARLAQAQQAQWSAIFLVPIAVGGLLFLLLSSGS</sequence>
<keyword evidence="1" id="KW-0175">Coiled coil</keyword>
<dbReference type="KEGG" id="bih:BIP78_0447"/>
<gene>
    <name evidence="3" type="ORF">BIP78_0447</name>
</gene>
<keyword evidence="2" id="KW-0812">Transmembrane</keyword>
<organism evidence="3 4">
    <name type="scientific">Bipolaricaulis sibiricus</name>
    <dbReference type="NCBI Taxonomy" id="2501609"/>
    <lineage>
        <taxon>Bacteria</taxon>
        <taxon>Candidatus Bipolaricaulota</taxon>
        <taxon>Candidatus Bipolaricaulia</taxon>
        <taxon>Candidatus Bipolaricaulales</taxon>
        <taxon>Candidatus Bipolaricaulaceae</taxon>
        <taxon>Candidatus Bipolaricaulis</taxon>
    </lineage>
</organism>